<name>A0A4S2BCY7_9LACO</name>
<evidence type="ECO:0000313" key="1">
    <source>
        <dbReference type="EMBL" id="TGY12328.1"/>
    </source>
</evidence>
<dbReference type="RefSeq" id="WP_004040126.1">
    <property type="nucleotide sequence ID" value="NZ_CAPOYP010000002.1"/>
</dbReference>
<sequence>MSKEYLTFKEAMLYMGFTTYDSLRNTIKLGLPVIRFGNSKRISKTAIDEFMKSHTVTVHPHKEVVKND</sequence>
<comment type="caution">
    <text evidence="1">The sequence shown here is derived from an EMBL/GenBank/DDBJ whole genome shotgun (WGS) entry which is preliminary data.</text>
</comment>
<protein>
    <submittedName>
        <fullName evidence="1">DNA-binding protein</fullName>
    </submittedName>
</protein>
<gene>
    <name evidence="1" type="ORF">E5351_08285</name>
</gene>
<dbReference type="Proteomes" id="UP000309117">
    <property type="component" value="Unassembled WGS sequence"/>
</dbReference>
<evidence type="ECO:0000313" key="2">
    <source>
        <dbReference type="Proteomes" id="UP000309117"/>
    </source>
</evidence>
<proteinExistence type="predicted"/>
<reference evidence="1 2" key="1">
    <citation type="submission" date="2019-04" db="EMBL/GenBank/DDBJ databases">
        <title>Microbes associate with the intestines of laboratory mice.</title>
        <authorList>
            <person name="Navarre W."/>
            <person name="Wong E."/>
            <person name="Huang K."/>
            <person name="Tropini C."/>
            <person name="Ng K."/>
            <person name="Yu B."/>
        </authorList>
    </citation>
    <scope>NUCLEOTIDE SEQUENCE [LARGE SCALE GENOMIC DNA]</scope>
    <source>
        <strain evidence="1 2">NM61_E11</strain>
    </source>
</reference>
<organism evidence="1 2">
    <name type="scientific">Lactobacillus intestinalis</name>
    <dbReference type="NCBI Taxonomy" id="151781"/>
    <lineage>
        <taxon>Bacteria</taxon>
        <taxon>Bacillati</taxon>
        <taxon>Bacillota</taxon>
        <taxon>Bacilli</taxon>
        <taxon>Lactobacillales</taxon>
        <taxon>Lactobacillaceae</taxon>
        <taxon>Lactobacillus</taxon>
    </lineage>
</organism>
<dbReference type="GO" id="GO:0003677">
    <property type="term" value="F:DNA binding"/>
    <property type="evidence" value="ECO:0007669"/>
    <property type="project" value="UniProtKB-KW"/>
</dbReference>
<accession>A0A4S2BCY7</accession>
<dbReference type="AlphaFoldDB" id="A0A4S2BCY7"/>
<dbReference type="EMBL" id="SRYV01000015">
    <property type="protein sequence ID" value="TGY12328.1"/>
    <property type="molecule type" value="Genomic_DNA"/>
</dbReference>
<keyword evidence="1" id="KW-0238">DNA-binding</keyword>